<organism evidence="2 3">
    <name type="scientific">Culex pipiens pipiens</name>
    <name type="common">Northern house mosquito</name>
    <dbReference type="NCBI Taxonomy" id="38569"/>
    <lineage>
        <taxon>Eukaryota</taxon>
        <taxon>Metazoa</taxon>
        <taxon>Ecdysozoa</taxon>
        <taxon>Arthropoda</taxon>
        <taxon>Hexapoda</taxon>
        <taxon>Insecta</taxon>
        <taxon>Pterygota</taxon>
        <taxon>Neoptera</taxon>
        <taxon>Endopterygota</taxon>
        <taxon>Diptera</taxon>
        <taxon>Nematocera</taxon>
        <taxon>Culicoidea</taxon>
        <taxon>Culicidae</taxon>
        <taxon>Culicinae</taxon>
        <taxon>Culicini</taxon>
        <taxon>Culex</taxon>
        <taxon>Culex</taxon>
    </lineage>
</organism>
<dbReference type="AlphaFoldDB" id="A0ABD1CDJ6"/>
<evidence type="ECO:0000313" key="2">
    <source>
        <dbReference type="EMBL" id="KAL1374466.1"/>
    </source>
</evidence>
<evidence type="ECO:0000313" key="3">
    <source>
        <dbReference type="Proteomes" id="UP001562425"/>
    </source>
</evidence>
<dbReference type="Proteomes" id="UP001562425">
    <property type="component" value="Unassembled WGS sequence"/>
</dbReference>
<proteinExistence type="predicted"/>
<feature type="region of interest" description="Disordered" evidence="1">
    <location>
        <begin position="1"/>
        <end position="35"/>
    </location>
</feature>
<gene>
    <name evidence="2" type="ORF">pipiens_000083</name>
</gene>
<name>A0ABD1CDJ6_CULPP</name>
<evidence type="ECO:0000256" key="1">
    <source>
        <dbReference type="SAM" id="MobiDB-lite"/>
    </source>
</evidence>
<dbReference type="EMBL" id="JBEHCU010013336">
    <property type="protein sequence ID" value="KAL1374466.1"/>
    <property type="molecule type" value="Genomic_DNA"/>
</dbReference>
<reference evidence="2 3" key="1">
    <citation type="submission" date="2024-05" db="EMBL/GenBank/DDBJ databases">
        <title>Culex pipiens pipiens assembly and annotation.</title>
        <authorList>
            <person name="Alout H."/>
            <person name="Durand T."/>
        </authorList>
    </citation>
    <scope>NUCLEOTIDE SEQUENCE [LARGE SCALE GENOMIC DNA]</scope>
    <source>
        <strain evidence="2">HA-2024</strain>
        <tissue evidence="2">Whole body</tissue>
    </source>
</reference>
<sequence length="35" mass="4048">MIKSCHRRLPPTSEQEPEPTFELEPKSKLQINAVL</sequence>
<comment type="caution">
    <text evidence="2">The sequence shown here is derived from an EMBL/GenBank/DDBJ whole genome shotgun (WGS) entry which is preliminary data.</text>
</comment>
<feature type="non-terminal residue" evidence="2">
    <location>
        <position position="35"/>
    </location>
</feature>
<protein>
    <submittedName>
        <fullName evidence="2">Uncharacterized protein</fullName>
    </submittedName>
</protein>
<accession>A0ABD1CDJ6</accession>
<keyword evidence="3" id="KW-1185">Reference proteome</keyword>